<dbReference type="SUPFAM" id="SSF53335">
    <property type="entry name" value="S-adenosyl-L-methionine-dependent methyltransferases"/>
    <property type="match status" value="1"/>
</dbReference>
<dbReference type="EMBL" id="VRYY01000066">
    <property type="protein sequence ID" value="MBG3876032.1"/>
    <property type="molecule type" value="Genomic_DNA"/>
</dbReference>
<feature type="domain" description="Ribosomal RNA methyltransferase FtsJ" evidence="1">
    <location>
        <begin position="157"/>
        <end position="245"/>
    </location>
</feature>
<evidence type="ECO:0000313" key="3">
    <source>
        <dbReference type="Proteomes" id="UP001194469"/>
    </source>
</evidence>
<protein>
    <recommendedName>
        <fullName evidence="1">Ribosomal RNA methyltransferase FtsJ domain-containing protein</fullName>
    </recommendedName>
</protein>
<evidence type="ECO:0000313" key="2">
    <source>
        <dbReference type="EMBL" id="MBG3876032.1"/>
    </source>
</evidence>
<keyword evidence="3" id="KW-1185">Reference proteome</keyword>
<dbReference type="RefSeq" id="WP_196608249.1">
    <property type="nucleotide sequence ID" value="NZ_VRYY01000066.1"/>
</dbReference>
<dbReference type="PANTHER" id="PTHR37524">
    <property type="entry name" value="RIBOSOMAL RNA LARGE SUBUNIT METHYLTRANSFERASE M"/>
    <property type="match status" value="1"/>
</dbReference>
<proteinExistence type="predicted"/>
<comment type="caution">
    <text evidence="2">The sequence shown here is derived from an EMBL/GenBank/DDBJ whole genome shotgun (WGS) entry which is preliminary data.</text>
</comment>
<organism evidence="2 3">
    <name type="scientific">Nitratidesulfovibrio oxamicus</name>
    <dbReference type="NCBI Taxonomy" id="32016"/>
    <lineage>
        <taxon>Bacteria</taxon>
        <taxon>Pseudomonadati</taxon>
        <taxon>Thermodesulfobacteriota</taxon>
        <taxon>Desulfovibrionia</taxon>
        <taxon>Desulfovibrionales</taxon>
        <taxon>Desulfovibrionaceae</taxon>
        <taxon>Nitratidesulfovibrio</taxon>
    </lineage>
</organism>
<gene>
    <name evidence="2" type="ORF">FVW20_03060</name>
</gene>
<dbReference type="Proteomes" id="UP001194469">
    <property type="component" value="Unassembled WGS sequence"/>
</dbReference>
<dbReference type="InterPro" id="IPR029063">
    <property type="entry name" value="SAM-dependent_MTases_sf"/>
</dbReference>
<dbReference type="Gene3D" id="3.40.50.150">
    <property type="entry name" value="Vaccinia Virus protein VP39"/>
    <property type="match status" value="1"/>
</dbReference>
<dbReference type="PANTHER" id="PTHR37524:SF2">
    <property type="entry name" value="RIBOSOMAL RNA METHYLTRANSFERASE FTSJ DOMAIN-CONTAINING PROTEIN"/>
    <property type="match status" value="1"/>
</dbReference>
<sequence>MIAPHLDDHTVYIAAAGFTADLVHELEDLHGARVLDVRGRLVVADGPPRPAAWAQNVWLEPVTIPVASIGDAARKLKGIQRNWHLHATGHHRRAALIQEQLPRVAARPVAFGDAPPTAPLGSWTLWEPDLVLASARCTSPFPDGEPRFEENRTVPPTRAYLKLWELFTLIGRRPAPGELCLDLGSCPGGWTWVLAELGARVFSVDKADIAPHIAAHPNVNFCTGSAFGLDPRHAGAVDWLFSDVICYPDRLLATVGRWLELGQCRNFVCTLKFQSETDHATARAFAAVPGSRLLHLAHNKHELTWVLLRD</sequence>
<accession>A0ABS0J0S6</accession>
<evidence type="ECO:0000259" key="1">
    <source>
        <dbReference type="Pfam" id="PF01728"/>
    </source>
</evidence>
<reference evidence="2 3" key="1">
    <citation type="submission" date="2019-08" db="EMBL/GenBank/DDBJ databases">
        <authorList>
            <person name="Luo N."/>
        </authorList>
    </citation>
    <scope>NUCLEOTIDE SEQUENCE [LARGE SCALE GENOMIC DNA]</scope>
    <source>
        <strain evidence="2 3">NCIMB 9442</strain>
    </source>
</reference>
<name>A0ABS0J0S6_9BACT</name>
<dbReference type="InterPro" id="IPR002877">
    <property type="entry name" value="RNA_MeTrfase_FtsJ_dom"/>
</dbReference>
<dbReference type="Pfam" id="PF01728">
    <property type="entry name" value="FtsJ"/>
    <property type="match status" value="1"/>
</dbReference>